<reference evidence="2 3" key="1">
    <citation type="submission" date="2019-11" db="EMBL/GenBank/DDBJ databases">
        <title>Whole genome sequence of Oryza granulata.</title>
        <authorList>
            <person name="Li W."/>
        </authorList>
    </citation>
    <scope>NUCLEOTIDE SEQUENCE [LARGE SCALE GENOMIC DNA]</scope>
    <source>
        <strain evidence="3">cv. Menghai</strain>
        <tissue evidence="2">Leaf</tissue>
    </source>
</reference>
<evidence type="ECO:0000256" key="1">
    <source>
        <dbReference type="SAM" id="MobiDB-lite"/>
    </source>
</evidence>
<organism evidence="2 3">
    <name type="scientific">Oryza meyeriana var. granulata</name>
    <dbReference type="NCBI Taxonomy" id="110450"/>
    <lineage>
        <taxon>Eukaryota</taxon>
        <taxon>Viridiplantae</taxon>
        <taxon>Streptophyta</taxon>
        <taxon>Embryophyta</taxon>
        <taxon>Tracheophyta</taxon>
        <taxon>Spermatophyta</taxon>
        <taxon>Magnoliopsida</taxon>
        <taxon>Liliopsida</taxon>
        <taxon>Poales</taxon>
        <taxon>Poaceae</taxon>
        <taxon>BOP clade</taxon>
        <taxon>Oryzoideae</taxon>
        <taxon>Oryzeae</taxon>
        <taxon>Oryzinae</taxon>
        <taxon>Oryza</taxon>
        <taxon>Oryza meyeriana</taxon>
    </lineage>
</organism>
<keyword evidence="3" id="KW-1185">Reference proteome</keyword>
<feature type="region of interest" description="Disordered" evidence="1">
    <location>
        <begin position="63"/>
        <end position="90"/>
    </location>
</feature>
<dbReference type="EMBL" id="SPHZ02000011">
    <property type="protein sequence ID" value="KAF0894410.1"/>
    <property type="molecule type" value="Genomic_DNA"/>
</dbReference>
<gene>
    <name evidence="2" type="ORF">E2562_038914</name>
</gene>
<proteinExistence type="predicted"/>
<sequence>MDYVAVVIDAAEKPAAASQPRRQGSLRLRALAPGSINVQAGARSAESDCHDAEVIPLLTPLHVPVPAPASDQSSSGSGRHLTATDAARRQHAEVAASGRCVAVTVEKTRWGSWWHPAMPFANDQPASSSVGFVFQNCV</sequence>
<dbReference type="AlphaFoldDB" id="A0A6G1C2J9"/>
<protein>
    <submittedName>
        <fullName evidence="2">Uncharacterized protein</fullName>
    </submittedName>
</protein>
<dbReference type="OrthoDB" id="647958at2759"/>
<evidence type="ECO:0000313" key="3">
    <source>
        <dbReference type="Proteomes" id="UP000479710"/>
    </source>
</evidence>
<accession>A0A6G1C2J9</accession>
<evidence type="ECO:0000313" key="2">
    <source>
        <dbReference type="EMBL" id="KAF0894410.1"/>
    </source>
</evidence>
<dbReference type="Proteomes" id="UP000479710">
    <property type="component" value="Unassembled WGS sequence"/>
</dbReference>
<comment type="caution">
    <text evidence="2">The sequence shown here is derived from an EMBL/GenBank/DDBJ whole genome shotgun (WGS) entry which is preliminary data.</text>
</comment>
<name>A0A6G1C2J9_9ORYZ</name>